<dbReference type="InterPro" id="IPR050553">
    <property type="entry name" value="Thioredoxin_ResA/DsbE_sf"/>
</dbReference>
<keyword evidence="10" id="KW-1185">Reference proteome</keyword>
<dbReference type="InterPro" id="IPR041017">
    <property type="entry name" value="Thioredoxin_10"/>
</dbReference>
<dbReference type="Pfam" id="PF00578">
    <property type="entry name" value="AhpC-TSA"/>
    <property type="match status" value="1"/>
</dbReference>
<dbReference type="Proteomes" id="UP001198565">
    <property type="component" value="Unassembled WGS sequence"/>
</dbReference>
<evidence type="ECO:0000313" key="10">
    <source>
        <dbReference type="Proteomes" id="UP001198565"/>
    </source>
</evidence>
<evidence type="ECO:0000259" key="8">
    <source>
        <dbReference type="PROSITE" id="PS51352"/>
    </source>
</evidence>
<feature type="transmembrane region" description="Helical" evidence="7">
    <location>
        <begin position="64"/>
        <end position="88"/>
    </location>
</feature>
<feature type="transmembrane region" description="Helical" evidence="7">
    <location>
        <begin position="136"/>
        <end position="160"/>
    </location>
</feature>
<feature type="transmembrane region" description="Helical" evidence="7">
    <location>
        <begin position="6"/>
        <end position="31"/>
    </location>
</feature>
<dbReference type="PANTHER" id="PTHR42852">
    <property type="entry name" value="THIOL:DISULFIDE INTERCHANGE PROTEIN DSBE"/>
    <property type="match status" value="1"/>
</dbReference>
<organism evidence="9 10">
    <name type="scientific">Streptantibioticus parmotrematis</name>
    <dbReference type="NCBI Taxonomy" id="2873249"/>
    <lineage>
        <taxon>Bacteria</taxon>
        <taxon>Bacillati</taxon>
        <taxon>Actinomycetota</taxon>
        <taxon>Actinomycetes</taxon>
        <taxon>Kitasatosporales</taxon>
        <taxon>Streptomycetaceae</taxon>
        <taxon>Streptantibioticus</taxon>
    </lineage>
</organism>
<dbReference type="InterPro" id="IPR036249">
    <property type="entry name" value="Thioredoxin-like_sf"/>
</dbReference>
<proteinExistence type="predicted"/>
<protein>
    <submittedName>
        <fullName evidence="9">Cytochrome c biogenesis protein DipZ</fullName>
    </submittedName>
</protein>
<dbReference type="InterPro" id="IPR003834">
    <property type="entry name" value="Cyt_c_assmbl_TM_dom"/>
</dbReference>
<reference evidence="9 10" key="1">
    <citation type="submission" date="2021-08" db="EMBL/GenBank/DDBJ databases">
        <title>Streptomyces sp. PTM05 isolated from lichen.</title>
        <authorList>
            <person name="Somphong A."/>
            <person name="Phongsopitanun W."/>
            <person name="Tanasupawat S."/>
        </authorList>
    </citation>
    <scope>NUCLEOTIDE SEQUENCE [LARGE SCALE GENOMIC DNA]</scope>
    <source>
        <strain evidence="9 10">Ptm05</strain>
    </source>
</reference>
<feature type="transmembrane region" description="Helical" evidence="7">
    <location>
        <begin position="172"/>
        <end position="198"/>
    </location>
</feature>
<keyword evidence="2" id="KW-1003">Cell membrane</keyword>
<keyword evidence="4 7" id="KW-1133">Transmembrane helix</keyword>
<sequence>MIVLVLIGLLGGLITAVSPCVLPVLPVVFLAGGPGAATGAKAQADPEGDSGHDDPSGRRNRRPYAVVAGLVVSFSFFTLAGTTIISALGLPDGILRYVGLAMLVLLGLGLVFPPLERLLERPFARLPQRRVNKEGSAFALGLGLGLLYVPCAGPVLAAITVAGAQGRISTRIVALTVAFAVGTAVPLLVFALAGRGVARRVGAFRRRARVFRVAGGAVMIVLACALAFNLTDVLQRALPDYTAAAQNKVEDSQAARQQLSGLTDNSNKLLSRCEDGVDQLRDCGPAPAFAGISQWLNTPGGRPLSIKELHGKVVLVDFWTYSCINCQRALPNVEAWDRAYRADGLQVIGVHSPEFTFEKSASNVADAVRKLGVHYPVALDNQLTTWNNYRNQYWPAQYLIDSDGTVRYLTFGEGRYSQTEDLIRTLLQQAHPHLSLPPKTTSHYTPVPTDTTPETYLSTQRIDRYVGTPLVEARPERYHAPARLPSGGISLNGTWTTTYEDFTAGPGARIDLSFQAAKVYLVLGGHGPVKVLLDGRLLRTVQVSGAPTLYTLADLGGPHHGLLQVEPAQGVQAYDFTFG</sequence>
<gene>
    <name evidence="9" type="ORF">K7472_17370</name>
</gene>
<evidence type="ECO:0000256" key="6">
    <source>
        <dbReference type="SAM" id="MobiDB-lite"/>
    </source>
</evidence>
<dbReference type="EMBL" id="JAINVZ010000011">
    <property type="protein sequence ID" value="MBY8886623.1"/>
    <property type="molecule type" value="Genomic_DNA"/>
</dbReference>
<keyword evidence="3 7" id="KW-0812">Transmembrane</keyword>
<dbReference type="Pfam" id="PF02683">
    <property type="entry name" value="DsbD_TM"/>
    <property type="match status" value="1"/>
</dbReference>
<evidence type="ECO:0000256" key="3">
    <source>
        <dbReference type="ARBA" id="ARBA00022692"/>
    </source>
</evidence>
<feature type="transmembrane region" description="Helical" evidence="7">
    <location>
        <begin position="210"/>
        <end position="230"/>
    </location>
</feature>
<dbReference type="Pfam" id="PF17991">
    <property type="entry name" value="Thioredoxin_10"/>
    <property type="match status" value="1"/>
</dbReference>
<feature type="domain" description="Thioredoxin" evidence="8">
    <location>
        <begin position="280"/>
        <end position="428"/>
    </location>
</feature>
<feature type="compositionally biased region" description="Polar residues" evidence="6">
    <location>
        <begin position="438"/>
        <end position="454"/>
    </location>
</feature>
<dbReference type="InterPro" id="IPR000866">
    <property type="entry name" value="AhpC/TSA"/>
</dbReference>
<dbReference type="Gene3D" id="3.40.30.10">
    <property type="entry name" value="Glutaredoxin"/>
    <property type="match status" value="1"/>
</dbReference>
<evidence type="ECO:0000313" key="9">
    <source>
        <dbReference type="EMBL" id="MBY8886623.1"/>
    </source>
</evidence>
<name>A0ABS7QUP3_9ACTN</name>
<dbReference type="SUPFAM" id="SSF52833">
    <property type="entry name" value="Thioredoxin-like"/>
    <property type="match status" value="1"/>
</dbReference>
<evidence type="ECO:0000256" key="7">
    <source>
        <dbReference type="SAM" id="Phobius"/>
    </source>
</evidence>
<feature type="region of interest" description="Disordered" evidence="6">
    <location>
        <begin position="434"/>
        <end position="454"/>
    </location>
</feature>
<dbReference type="PANTHER" id="PTHR42852:SF13">
    <property type="entry name" value="PROTEIN DIPZ"/>
    <property type="match status" value="1"/>
</dbReference>
<comment type="caution">
    <text evidence="9">The sequence shown here is derived from an EMBL/GenBank/DDBJ whole genome shotgun (WGS) entry which is preliminary data.</text>
</comment>
<dbReference type="RefSeq" id="WP_222979016.1">
    <property type="nucleotide sequence ID" value="NZ_JAINVZ010000011.1"/>
</dbReference>
<evidence type="ECO:0000256" key="4">
    <source>
        <dbReference type="ARBA" id="ARBA00022989"/>
    </source>
</evidence>
<dbReference type="InterPro" id="IPR013766">
    <property type="entry name" value="Thioredoxin_domain"/>
</dbReference>
<accession>A0ABS7QUP3</accession>
<evidence type="ECO:0000256" key="2">
    <source>
        <dbReference type="ARBA" id="ARBA00022475"/>
    </source>
</evidence>
<dbReference type="Gene3D" id="2.60.120.260">
    <property type="entry name" value="Galactose-binding domain-like"/>
    <property type="match status" value="1"/>
</dbReference>
<evidence type="ECO:0000256" key="5">
    <source>
        <dbReference type="ARBA" id="ARBA00023136"/>
    </source>
</evidence>
<evidence type="ECO:0000256" key="1">
    <source>
        <dbReference type="ARBA" id="ARBA00004651"/>
    </source>
</evidence>
<comment type="subcellular location">
    <subcellularLocation>
        <location evidence="1">Cell membrane</location>
        <topology evidence="1">Multi-pass membrane protein</topology>
    </subcellularLocation>
</comment>
<feature type="transmembrane region" description="Helical" evidence="7">
    <location>
        <begin position="94"/>
        <end position="115"/>
    </location>
</feature>
<dbReference type="PROSITE" id="PS51352">
    <property type="entry name" value="THIOREDOXIN_2"/>
    <property type="match status" value="1"/>
</dbReference>
<keyword evidence="5 7" id="KW-0472">Membrane</keyword>
<dbReference type="CDD" id="cd03012">
    <property type="entry name" value="TlpA_like_DipZ_like"/>
    <property type="match status" value="1"/>
</dbReference>
<feature type="region of interest" description="Disordered" evidence="6">
    <location>
        <begin position="39"/>
        <end position="60"/>
    </location>
</feature>